<accession>A0AAD3TGI5</accession>
<sequence length="212" mass="22694">MWDGALTFYDCSGSGHGSSRGDVLVQIGCFLLWLCQAEETQKWDAPSAGPVELFGPEFLLGGLLSLHGLLVDLDYDSSWAGSFLWNFAGTATVFVAYDAVTLSFGLACLLSHLSQGMLLIRVVNMLVILGGCLLMGSAATCLSWGGFPLFCGCMARDDSDAEGCRFGELFLYEVVDATFAVGAICWCAFDGCCSACVEVERKNYRSMSDGLS</sequence>
<protein>
    <submittedName>
        <fullName evidence="2">Uncharacterized protein</fullName>
    </submittedName>
</protein>
<proteinExistence type="predicted"/>
<reference evidence="2" key="1">
    <citation type="submission" date="2023-05" db="EMBL/GenBank/DDBJ databases">
        <title>Nepenthes gracilis genome sequencing.</title>
        <authorList>
            <person name="Fukushima K."/>
        </authorList>
    </citation>
    <scope>NUCLEOTIDE SEQUENCE</scope>
    <source>
        <strain evidence="2">SING2019-196</strain>
    </source>
</reference>
<comment type="caution">
    <text evidence="2">The sequence shown here is derived from an EMBL/GenBank/DDBJ whole genome shotgun (WGS) entry which is preliminary data.</text>
</comment>
<evidence type="ECO:0000256" key="1">
    <source>
        <dbReference type="SAM" id="Phobius"/>
    </source>
</evidence>
<feature type="transmembrane region" description="Helical" evidence="1">
    <location>
        <begin position="122"/>
        <end position="147"/>
    </location>
</feature>
<keyword evidence="1" id="KW-1133">Transmembrane helix</keyword>
<evidence type="ECO:0000313" key="2">
    <source>
        <dbReference type="EMBL" id="GMH29495.1"/>
    </source>
</evidence>
<evidence type="ECO:0000313" key="3">
    <source>
        <dbReference type="Proteomes" id="UP001279734"/>
    </source>
</evidence>
<keyword evidence="3" id="KW-1185">Reference proteome</keyword>
<name>A0AAD3TGI5_NEPGR</name>
<dbReference type="AlphaFoldDB" id="A0AAD3TGI5"/>
<keyword evidence="1" id="KW-0472">Membrane</keyword>
<feature type="transmembrane region" description="Helical" evidence="1">
    <location>
        <begin position="83"/>
        <end position="110"/>
    </location>
</feature>
<keyword evidence="1" id="KW-0812">Transmembrane</keyword>
<organism evidence="2 3">
    <name type="scientific">Nepenthes gracilis</name>
    <name type="common">Slender pitcher plant</name>
    <dbReference type="NCBI Taxonomy" id="150966"/>
    <lineage>
        <taxon>Eukaryota</taxon>
        <taxon>Viridiplantae</taxon>
        <taxon>Streptophyta</taxon>
        <taxon>Embryophyta</taxon>
        <taxon>Tracheophyta</taxon>
        <taxon>Spermatophyta</taxon>
        <taxon>Magnoliopsida</taxon>
        <taxon>eudicotyledons</taxon>
        <taxon>Gunneridae</taxon>
        <taxon>Pentapetalae</taxon>
        <taxon>Caryophyllales</taxon>
        <taxon>Nepenthaceae</taxon>
        <taxon>Nepenthes</taxon>
    </lineage>
</organism>
<dbReference type="EMBL" id="BSYO01000036">
    <property type="protein sequence ID" value="GMH29495.1"/>
    <property type="molecule type" value="Genomic_DNA"/>
</dbReference>
<gene>
    <name evidence="2" type="ORF">Nepgr_031338</name>
</gene>
<dbReference type="Proteomes" id="UP001279734">
    <property type="component" value="Unassembled WGS sequence"/>
</dbReference>